<dbReference type="EMBL" id="KK734604">
    <property type="protein sequence ID" value="KFR09784.1"/>
    <property type="molecule type" value="Genomic_DNA"/>
</dbReference>
<dbReference type="Gene3D" id="1.10.287.210">
    <property type="match status" value="1"/>
</dbReference>
<gene>
    <name evidence="1" type="ORF">N306_08447</name>
</gene>
<sequence length="55" mass="6285">FLLLAQGHGCGDFERKCCMNLCDHSKSIHQQLSELCKNLNAIKVESRLTDWLSHL</sequence>
<proteinExistence type="predicted"/>
<dbReference type="AlphaFoldDB" id="A0A091W2W0"/>
<evidence type="ECO:0000313" key="1">
    <source>
        <dbReference type="EMBL" id="KFR09784.1"/>
    </source>
</evidence>
<keyword evidence="2" id="KW-1185">Reference proteome</keyword>
<feature type="non-terminal residue" evidence="1">
    <location>
        <position position="1"/>
    </location>
</feature>
<accession>A0A091W2W0</accession>
<organism evidence="1 2">
    <name type="scientific">Opisthocomus hoazin</name>
    <name type="common">Hoatzin</name>
    <name type="synonym">Phasianus hoazin</name>
    <dbReference type="NCBI Taxonomy" id="30419"/>
    <lineage>
        <taxon>Eukaryota</taxon>
        <taxon>Metazoa</taxon>
        <taxon>Chordata</taxon>
        <taxon>Craniata</taxon>
        <taxon>Vertebrata</taxon>
        <taxon>Euteleostomi</taxon>
        <taxon>Archelosauria</taxon>
        <taxon>Archosauria</taxon>
        <taxon>Dinosauria</taxon>
        <taxon>Saurischia</taxon>
        <taxon>Theropoda</taxon>
        <taxon>Coelurosauria</taxon>
        <taxon>Aves</taxon>
        <taxon>Neognathae</taxon>
        <taxon>Neoaves</taxon>
        <taxon>Opisthocomiformes</taxon>
        <taxon>Opisthocomidae</taxon>
        <taxon>Opisthocomus</taxon>
    </lineage>
</organism>
<reference evidence="1 2" key="1">
    <citation type="submission" date="2014-04" db="EMBL/GenBank/DDBJ databases">
        <title>Genome evolution of avian class.</title>
        <authorList>
            <person name="Zhang G."/>
            <person name="Li C."/>
        </authorList>
    </citation>
    <scope>NUCLEOTIDE SEQUENCE [LARGE SCALE GENOMIC DNA]</scope>
    <source>
        <strain evidence="1">BGI_N306</strain>
    </source>
</reference>
<feature type="non-terminal residue" evidence="1">
    <location>
        <position position="55"/>
    </location>
</feature>
<name>A0A091W2W0_OPIHO</name>
<dbReference type="PhylomeDB" id="A0A091W2W0"/>
<dbReference type="SUPFAM" id="SSF58069">
    <property type="entry name" value="Virus ectodomain"/>
    <property type="match status" value="1"/>
</dbReference>
<evidence type="ECO:0000313" key="2">
    <source>
        <dbReference type="Proteomes" id="UP000053605"/>
    </source>
</evidence>
<dbReference type="Proteomes" id="UP000053605">
    <property type="component" value="Unassembled WGS sequence"/>
</dbReference>
<protein>
    <submittedName>
        <fullName evidence="1">Uncharacterized protein</fullName>
    </submittedName>
</protein>